<sequence>MCEMPDRLSHAAKAPHRPRRGQMPNTRIRARIATSIFALTVAGLGAGVLGAGTAMATPGSFLDEISINGATLPGMTGDQMVAAGYATCDHLRAGVSVLDEMSAVEQTYHFSQGTLFVSAATTNLCPNFAG</sequence>
<dbReference type="Proteomes" id="UP000322244">
    <property type="component" value="Unassembled WGS sequence"/>
</dbReference>
<dbReference type="Pfam" id="PF05305">
    <property type="entry name" value="DUF732"/>
    <property type="match status" value="1"/>
</dbReference>
<organism evidence="3 4">
    <name type="scientific">Antrihabitans cavernicola</name>
    <dbReference type="NCBI Taxonomy" id="2495913"/>
    <lineage>
        <taxon>Bacteria</taxon>
        <taxon>Bacillati</taxon>
        <taxon>Actinomycetota</taxon>
        <taxon>Actinomycetes</taxon>
        <taxon>Mycobacteriales</taxon>
        <taxon>Nocardiaceae</taxon>
        <taxon>Antrihabitans</taxon>
    </lineage>
</organism>
<accession>A0A5A7S5C4</accession>
<dbReference type="EMBL" id="VLNY01000025">
    <property type="protein sequence ID" value="KAA0016777.1"/>
    <property type="molecule type" value="Genomic_DNA"/>
</dbReference>
<dbReference type="OrthoDB" id="4558744at2"/>
<evidence type="ECO:0000313" key="4">
    <source>
        <dbReference type="Proteomes" id="UP000322244"/>
    </source>
</evidence>
<name>A0A5A7S5C4_9NOCA</name>
<feature type="domain" description="DUF732" evidence="2">
    <location>
        <begin position="60"/>
        <end position="127"/>
    </location>
</feature>
<evidence type="ECO:0000256" key="1">
    <source>
        <dbReference type="SAM" id="MobiDB-lite"/>
    </source>
</evidence>
<proteinExistence type="predicted"/>
<dbReference type="AlphaFoldDB" id="A0A5A7S5C4"/>
<protein>
    <submittedName>
        <fullName evidence="3">DUF732 domain-containing protein</fullName>
    </submittedName>
</protein>
<keyword evidence="4" id="KW-1185">Reference proteome</keyword>
<evidence type="ECO:0000259" key="2">
    <source>
        <dbReference type="Pfam" id="PF05305"/>
    </source>
</evidence>
<gene>
    <name evidence="3" type="ORF">FOY51_25895</name>
</gene>
<reference evidence="3 4" key="1">
    <citation type="submission" date="2019-07" db="EMBL/GenBank/DDBJ databases">
        <title>Rhodococcus cavernicolus sp. nov., isolated from a cave.</title>
        <authorList>
            <person name="Lee S.D."/>
        </authorList>
    </citation>
    <scope>NUCLEOTIDE SEQUENCE [LARGE SCALE GENOMIC DNA]</scope>
    <source>
        <strain evidence="3 4">C1-24</strain>
    </source>
</reference>
<feature type="region of interest" description="Disordered" evidence="1">
    <location>
        <begin position="1"/>
        <end position="24"/>
    </location>
</feature>
<dbReference type="InterPro" id="IPR007969">
    <property type="entry name" value="DUF732"/>
</dbReference>
<comment type="caution">
    <text evidence="3">The sequence shown here is derived from an EMBL/GenBank/DDBJ whole genome shotgun (WGS) entry which is preliminary data.</text>
</comment>
<evidence type="ECO:0000313" key="3">
    <source>
        <dbReference type="EMBL" id="KAA0016777.1"/>
    </source>
</evidence>